<dbReference type="AlphaFoldDB" id="A0A9Q3Z541"/>
<reference evidence="1" key="1">
    <citation type="submission" date="2021-12" db="EMBL/GenBank/DDBJ databases">
        <authorList>
            <person name="Lee J.-H."/>
            <person name="Kim S.-B."/>
        </authorList>
    </citation>
    <scope>NUCLEOTIDE SEQUENCE</scope>
    <source>
        <strain evidence="1">NR30</strain>
    </source>
</reference>
<dbReference type="Proteomes" id="UP001108029">
    <property type="component" value="Unassembled WGS sequence"/>
</dbReference>
<evidence type="ECO:0000313" key="2">
    <source>
        <dbReference type="Proteomes" id="UP001108029"/>
    </source>
</evidence>
<dbReference type="RefSeq" id="WP_232649548.1">
    <property type="nucleotide sequence ID" value="NZ_JAJSBI010000007.1"/>
</dbReference>
<evidence type="ECO:0000313" key="1">
    <source>
        <dbReference type="EMBL" id="MCD9875186.1"/>
    </source>
</evidence>
<evidence type="ECO:0008006" key="3">
    <source>
        <dbReference type="Google" id="ProtNLM"/>
    </source>
</evidence>
<name>A0A9Q3Z541_9ACTN</name>
<keyword evidence="2" id="KW-1185">Reference proteome</keyword>
<proteinExistence type="predicted"/>
<comment type="caution">
    <text evidence="1">The sequence shown here is derived from an EMBL/GenBank/DDBJ whole genome shotgun (WGS) entry which is preliminary data.</text>
</comment>
<accession>A0A9Q3Z541</accession>
<gene>
    <name evidence="1" type="ORF">LJ657_16205</name>
</gene>
<protein>
    <recommendedName>
        <fullName evidence="3">Helix-turn-helix</fullName>
    </recommendedName>
</protein>
<dbReference type="EMBL" id="JAJSBI010000007">
    <property type="protein sequence ID" value="MCD9875186.1"/>
    <property type="molecule type" value="Genomic_DNA"/>
</dbReference>
<sequence>MKADVTREKLASAANYSPDTITSMERGRAGRLPVCWRWRTNCAMRGGC</sequence>
<organism evidence="1 2">
    <name type="scientific">Streptomyces guryensis</name>
    <dbReference type="NCBI Taxonomy" id="2886947"/>
    <lineage>
        <taxon>Bacteria</taxon>
        <taxon>Bacillati</taxon>
        <taxon>Actinomycetota</taxon>
        <taxon>Actinomycetes</taxon>
        <taxon>Kitasatosporales</taxon>
        <taxon>Streptomycetaceae</taxon>
        <taxon>Streptomyces</taxon>
    </lineage>
</organism>